<keyword evidence="4" id="KW-1185">Reference proteome</keyword>
<dbReference type="OrthoDB" id="534815at2759"/>
<gene>
    <name evidence="3" type="ORF">CANVERA_P0132</name>
</gene>
<dbReference type="EMBL" id="CANTUO010000001">
    <property type="protein sequence ID" value="CAI5755615.1"/>
    <property type="molecule type" value="Genomic_DNA"/>
</dbReference>
<dbReference type="InterPro" id="IPR021876">
    <property type="entry name" value="Dsl1_C"/>
</dbReference>
<feature type="compositionally biased region" description="Acidic residues" evidence="1">
    <location>
        <begin position="34"/>
        <end position="55"/>
    </location>
</feature>
<reference evidence="3" key="1">
    <citation type="submission" date="2022-12" db="EMBL/GenBank/DDBJ databases">
        <authorList>
            <person name="Brejova B."/>
        </authorList>
    </citation>
    <scope>NUCLEOTIDE SEQUENCE</scope>
</reference>
<evidence type="ECO:0000259" key="2">
    <source>
        <dbReference type="Pfam" id="PF11989"/>
    </source>
</evidence>
<evidence type="ECO:0000313" key="3">
    <source>
        <dbReference type="EMBL" id="CAI5755615.1"/>
    </source>
</evidence>
<dbReference type="Proteomes" id="UP001152885">
    <property type="component" value="Unassembled WGS sequence"/>
</dbReference>
<evidence type="ECO:0000313" key="4">
    <source>
        <dbReference type="Proteomes" id="UP001152885"/>
    </source>
</evidence>
<accession>A0A9W4TS65</accession>
<evidence type="ECO:0000256" key="1">
    <source>
        <dbReference type="SAM" id="MobiDB-lite"/>
    </source>
</evidence>
<dbReference type="Pfam" id="PF11989">
    <property type="entry name" value="Dsl1_C"/>
    <property type="match status" value="1"/>
</dbReference>
<feature type="domain" description="Retrograde transport protein Dsl1 C-terminal" evidence="2">
    <location>
        <begin position="200"/>
        <end position="320"/>
    </location>
</feature>
<organism evidence="3 4">
    <name type="scientific">Candida verbasci</name>
    <dbReference type="NCBI Taxonomy" id="1227364"/>
    <lineage>
        <taxon>Eukaryota</taxon>
        <taxon>Fungi</taxon>
        <taxon>Dikarya</taxon>
        <taxon>Ascomycota</taxon>
        <taxon>Saccharomycotina</taxon>
        <taxon>Pichiomycetes</taxon>
        <taxon>Debaryomycetaceae</taxon>
        <taxon>Candida/Lodderomyces clade</taxon>
        <taxon>Candida</taxon>
    </lineage>
</organism>
<name>A0A9W4TS65_9ASCO</name>
<sequence length="322" mass="38271">MADQIEDNQLNEYIETLKQAFSSGSIKKTKEVSLEEETDWDDNWNDNWDDEEENENDKNETSNKLTTTQLIQDIMPLFNEYDSSLKIYLITSIKALSIVEYPSLANSFIMYNDFQYLSQKLKDESMLTFVESLWKQVLKKFYEELKILIASLNLNTVHTPNSEEGILDDYNLNQLSLIYKWFNILFEEKQFKSTNPVKFKELVVNLVEYLNNYLIRKVVNLIDISEFQSEQIGLIIDNLNNVTIPYILQLELKKDEIESFNKLKNVKFLINNHLKDIMDRFYQGELYDIDTNELVKLLRNTFIQSELRDNYINEIIEFRNMN</sequence>
<dbReference type="AlphaFoldDB" id="A0A9W4TS65"/>
<proteinExistence type="predicted"/>
<dbReference type="Gene3D" id="1.10.357.150">
    <property type="match status" value="1"/>
</dbReference>
<protein>
    <recommendedName>
        <fullName evidence="2">Retrograde transport protein Dsl1 C-terminal domain-containing protein</fullName>
    </recommendedName>
</protein>
<dbReference type="InterPro" id="IPR046362">
    <property type="entry name" value="Zw10/DSL1_C_sf"/>
</dbReference>
<comment type="caution">
    <text evidence="3">The sequence shown here is derived from an EMBL/GenBank/DDBJ whole genome shotgun (WGS) entry which is preliminary data.</text>
</comment>
<feature type="region of interest" description="Disordered" evidence="1">
    <location>
        <begin position="25"/>
        <end position="64"/>
    </location>
</feature>